<evidence type="ECO:0000313" key="4">
    <source>
        <dbReference type="Proteomes" id="UP000239757"/>
    </source>
</evidence>
<evidence type="ECO:0000313" key="3">
    <source>
        <dbReference type="EMBL" id="PPS01668.1"/>
    </source>
</evidence>
<keyword evidence="2" id="KW-0472">Membrane</keyword>
<keyword evidence="2" id="KW-1133">Transmembrane helix</keyword>
<evidence type="ECO:0000256" key="2">
    <source>
        <dbReference type="SAM" id="Phobius"/>
    </source>
</evidence>
<dbReference type="Proteomes" id="UP000239757">
    <property type="component" value="Unassembled WGS sequence"/>
</dbReference>
<feature type="region of interest" description="Disordered" evidence="1">
    <location>
        <begin position="184"/>
        <end position="210"/>
    </location>
</feature>
<sequence>MSLRLFALDASSQGKSGRSNINLLTVSTDHRIIVDTSVNRSSRSGSSKNNSVSHEINEAMNIDSVINGVRKKRKISARAIRIASTSEDEGNSAQLEQCSKRRVDPISPIPTAARTPSSSVTCLSTAPIISLQLPLIGILPHLSLMYLILYLFLEKLYLEVMENSLDFYLEEDLTVDEDVAPSAENNDVAPLAHVDNISQSADREQGDNAS</sequence>
<feature type="transmembrane region" description="Helical" evidence="2">
    <location>
        <begin position="131"/>
        <end position="153"/>
    </location>
</feature>
<organism evidence="3 4">
    <name type="scientific">Gossypium barbadense</name>
    <name type="common">Sea Island cotton</name>
    <name type="synonym">Hibiscus barbadensis</name>
    <dbReference type="NCBI Taxonomy" id="3634"/>
    <lineage>
        <taxon>Eukaryota</taxon>
        <taxon>Viridiplantae</taxon>
        <taxon>Streptophyta</taxon>
        <taxon>Embryophyta</taxon>
        <taxon>Tracheophyta</taxon>
        <taxon>Spermatophyta</taxon>
        <taxon>Magnoliopsida</taxon>
        <taxon>eudicotyledons</taxon>
        <taxon>Gunneridae</taxon>
        <taxon>Pentapetalae</taxon>
        <taxon>rosids</taxon>
        <taxon>malvids</taxon>
        <taxon>Malvales</taxon>
        <taxon>Malvaceae</taxon>
        <taxon>Malvoideae</taxon>
        <taxon>Gossypium</taxon>
    </lineage>
</organism>
<reference evidence="3 4" key="1">
    <citation type="submission" date="2015-01" db="EMBL/GenBank/DDBJ databases">
        <title>Genome of allotetraploid Gossypium barbadense reveals genomic plasticity and fiber elongation in cotton evolution.</title>
        <authorList>
            <person name="Chen X."/>
            <person name="Liu X."/>
            <person name="Zhao B."/>
            <person name="Zheng H."/>
            <person name="Hu Y."/>
            <person name="Lu G."/>
            <person name="Yang C."/>
            <person name="Chen J."/>
            <person name="Shan C."/>
            <person name="Zhang L."/>
            <person name="Zhou Y."/>
            <person name="Wang L."/>
            <person name="Guo W."/>
            <person name="Bai Y."/>
            <person name="Ruan J."/>
            <person name="Shangguan X."/>
            <person name="Mao Y."/>
            <person name="Jiang J."/>
            <person name="Zhu Y."/>
            <person name="Lei J."/>
            <person name="Kang H."/>
            <person name="Chen S."/>
            <person name="He X."/>
            <person name="Wang R."/>
            <person name="Wang Y."/>
            <person name="Chen J."/>
            <person name="Wang L."/>
            <person name="Yu S."/>
            <person name="Wang B."/>
            <person name="Wei J."/>
            <person name="Song S."/>
            <person name="Lu X."/>
            <person name="Gao Z."/>
            <person name="Gu W."/>
            <person name="Deng X."/>
            <person name="Ma D."/>
            <person name="Wang S."/>
            <person name="Liang W."/>
            <person name="Fang L."/>
            <person name="Cai C."/>
            <person name="Zhu X."/>
            <person name="Zhou B."/>
            <person name="Zhang Y."/>
            <person name="Chen Z."/>
            <person name="Xu S."/>
            <person name="Zhu R."/>
            <person name="Wang S."/>
            <person name="Zhang T."/>
            <person name="Zhao G."/>
        </authorList>
    </citation>
    <scope>NUCLEOTIDE SEQUENCE [LARGE SCALE GENOMIC DNA]</scope>
    <source>
        <strain evidence="4">cv. Xinhai21</strain>
        <tissue evidence="3">Leaf</tissue>
    </source>
</reference>
<keyword evidence="2" id="KW-0812">Transmembrane</keyword>
<protein>
    <submittedName>
        <fullName evidence="3">Uncharacterized protein</fullName>
    </submittedName>
</protein>
<feature type="compositionally biased region" description="Basic and acidic residues" evidence="1">
    <location>
        <begin position="201"/>
        <end position="210"/>
    </location>
</feature>
<accession>A0A2P5XEA0</accession>
<proteinExistence type="predicted"/>
<evidence type="ECO:0000256" key="1">
    <source>
        <dbReference type="SAM" id="MobiDB-lite"/>
    </source>
</evidence>
<dbReference type="EMBL" id="KZ665080">
    <property type="protein sequence ID" value="PPS01668.1"/>
    <property type="molecule type" value="Genomic_DNA"/>
</dbReference>
<dbReference type="AlphaFoldDB" id="A0A2P5XEA0"/>
<gene>
    <name evidence="3" type="ORF">GOBAR_AA18993</name>
</gene>
<name>A0A2P5XEA0_GOSBA</name>